<dbReference type="Gene3D" id="3.40.50.300">
    <property type="entry name" value="P-loop containing nucleotide triphosphate hydrolases"/>
    <property type="match status" value="1"/>
</dbReference>
<proteinExistence type="predicted"/>
<reference evidence="4" key="1">
    <citation type="journal article" date="2019" name="Int. J. Syst. Evol. Microbiol.">
        <title>The Global Catalogue of Microorganisms (GCM) 10K type strain sequencing project: providing services to taxonomists for standard genome sequencing and annotation.</title>
        <authorList>
            <consortium name="The Broad Institute Genomics Platform"/>
            <consortium name="The Broad Institute Genome Sequencing Center for Infectious Disease"/>
            <person name="Wu L."/>
            <person name="Ma J."/>
        </authorList>
    </citation>
    <scope>NUCLEOTIDE SEQUENCE [LARGE SCALE GENOMIC DNA]</scope>
    <source>
        <strain evidence="4">JCM 3106</strain>
    </source>
</reference>
<accession>A0ABP6LGS0</accession>
<dbReference type="Gene3D" id="1.25.40.10">
    <property type="entry name" value="Tetratricopeptide repeat domain"/>
    <property type="match status" value="1"/>
</dbReference>
<evidence type="ECO:0000313" key="3">
    <source>
        <dbReference type="EMBL" id="GAA3038751.1"/>
    </source>
</evidence>
<dbReference type="Pfam" id="PF13424">
    <property type="entry name" value="TPR_12"/>
    <property type="match status" value="1"/>
</dbReference>
<dbReference type="PRINTS" id="PR00364">
    <property type="entry name" value="DISEASERSIST"/>
</dbReference>
<evidence type="ECO:0000256" key="1">
    <source>
        <dbReference type="SAM" id="MobiDB-lite"/>
    </source>
</evidence>
<dbReference type="InterPro" id="IPR011990">
    <property type="entry name" value="TPR-like_helical_dom_sf"/>
</dbReference>
<dbReference type="InterPro" id="IPR002182">
    <property type="entry name" value="NB-ARC"/>
</dbReference>
<dbReference type="EMBL" id="BAAAWD010000029">
    <property type="protein sequence ID" value="GAA3038751.1"/>
    <property type="molecule type" value="Genomic_DNA"/>
</dbReference>
<comment type="caution">
    <text evidence="3">The sequence shown here is derived from an EMBL/GenBank/DDBJ whole genome shotgun (WGS) entry which is preliminary data.</text>
</comment>
<dbReference type="CDD" id="cd06170">
    <property type="entry name" value="LuxR_C_like"/>
    <property type="match status" value="1"/>
</dbReference>
<feature type="compositionally biased region" description="Pro residues" evidence="1">
    <location>
        <begin position="165"/>
        <end position="187"/>
    </location>
</feature>
<dbReference type="SUPFAM" id="SSF46894">
    <property type="entry name" value="C-terminal effector domain of the bipartite response regulators"/>
    <property type="match status" value="1"/>
</dbReference>
<dbReference type="InterPro" id="IPR016032">
    <property type="entry name" value="Sig_transdc_resp-reg_C-effctor"/>
</dbReference>
<dbReference type="InterPro" id="IPR027417">
    <property type="entry name" value="P-loop_NTPase"/>
</dbReference>
<evidence type="ECO:0000259" key="2">
    <source>
        <dbReference type="PROSITE" id="PS50043"/>
    </source>
</evidence>
<dbReference type="PRINTS" id="PR00038">
    <property type="entry name" value="HTHLUXR"/>
</dbReference>
<feature type="region of interest" description="Disordered" evidence="1">
    <location>
        <begin position="163"/>
        <end position="192"/>
    </location>
</feature>
<protein>
    <submittedName>
        <fullName evidence="3">LuxR family transcriptional regulator</fullName>
    </submittedName>
</protein>
<organism evidence="3 4">
    <name type="scientific">Streptosporangium longisporum</name>
    <dbReference type="NCBI Taxonomy" id="46187"/>
    <lineage>
        <taxon>Bacteria</taxon>
        <taxon>Bacillati</taxon>
        <taxon>Actinomycetota</taxon>
        <taxon>Actinomycetes</taxon>
        <taxon>Streptosporangiales</taxon>
        <taxon>Streptosporangiaceae</taxon>
        <taxon>Streptosporangium</taxon>
    </lineage>
</organism>
<keyword evidence="4" id="KW-1185">Reference proteome</keyword>
<dbReference type="InterPro" id="IPR000792">
    <property type="entry name" value="Tscrpt_reg_LuxR_C"/>
</dbReference>
<feature type="region of interest" description="Disordered" evidence="1">
    <location>
        <begin position="779"/>
        <end position="809"/>
    </location>
</feature>
<dbReference type="Pfam" id="PF00196">
    <property type="entry name" value="GerE"/>
    <property type="match status" value="1"/>
</dbReference>
<dbReference type="PANTHER" id="PTHR47691">
    <property type="entry name" value="REGULATOR-RELATED"/>
    <property type="match status" value="1"/>
</dbReference>
<gene>
    <name evidence="3" type="ORF">GCM10017559_78550</name>
</gene>
<dbReference type="Gene3D" id="1.10.10.10">
    <property type="entry name" value="Winged helix-like DNA-binding domain superfamily/Winged helix DNA-binding domain"/>
    <property type="match status" value="1"/>
</dbReference>
<dbReference type="RefSeq" id="WP_344906655.1">
    <property type="nucleotide sequence ID" value="NZ_BAAAWD010000029.1"/>
</dbReference>
<sequence length="809" mass="88494">MDEVASVARRRRQATDLPSEVTSFVGRRHEIAEVRRLLSMARVVTLTGPGGVGKTRLALHVAADVQRAFPDGVWLVELAGLRDPELLVGSVSEMLAIRDVSTRPPAEVLTDYLRPKRALLILDNCEHLIRDCAVLAESLIRSAPGLRILATSRQALGIAGEQSLPVPPLPLPPAPPDPDRPAPPAAPPATSEAVRLFTERAASIVPGFTVTDGNRSDVERICRRLDGIPLAIELAVVRLRALSPAELLSRLDDRFRLLTGGSPAALPRQRTLRALIDWSHVLCTEQERLLWARMSVFTDGLDLQAAEAVCSGDGIERDEVIDLVIGLVGKSILIREDHPGTPSAARYRLLETLRQYGRERLVASGQETALRRRHRDHYRRLSAQAYAERFGPGQVAWFGRLKLDHANLRTALEYCFTEPGEGSEALGMAADLLYHWITSHYLGEGRRWLDRALLGTGPDGTRGRALWSGGWLAVIQADMTAAEAMLEEAGTIGRRPGQEAILGYVALFSGMIAMSRNEVDVAIRLYEDAAERHRAEDDPTGQAAALIRLCLAHSFRGDWPNSISFGERCLELCDAHGEGWHRAYTMMALGVAVWRQGDARRAIELEKESLRFNRSIDDLLGTGVNLEVLAWIAAAEGDHLRAARLLGVLERIWQALGARLSGYGHLVCYHDECEAAARDALGGAAFDAAVRQGARMTCDEAIAAALEELDRPVVPVAEAEPSPLTPRETEIAQLIARGLSNRDIATTLTIARRTAEGHVEHIMTKLGFHSRAQIAVWTGERNRTGDRDGFQDGTRDDDGGTNGRHPPGA</sequence>
<dbReference type="SUPFAM" id="SSF52540">
    <property type="entry name" value="P-loop containing nucleoside triphosphate hydrolases"/>
    <property type="match status" value="1"/>
</dbReference>
<dbReference type="PANTHER" id="PTHR47691:SF3">
    <property type="entry name" value="HTH-TYPE TRANSCRIPTIONAL REGULATOR RV0890C-RELATED"/>
    <property type="match status" value="1"/>
</dbReference>
<feature type="compositionally biased region" description="Basic and acidic residues" evidence="1">
    <location>
        <begin position="780"/>
        <end position="798"/>
    </location>
</feature>
<dbReference type="Pfam" id="PF00931">
    <property type="entry name" value="NB-ARC"/>
    <property type="match status" value="1"/>
</dbReference>
<dbReference type="Proteomes" id="UP001499930">
    <property type="component" value="Unassembled WGS sequence"/>
</dbReference>
<evidence type="ECO:0000313" key="4">
    <source>
        <dbReference type="Proteomes" id="UP001499930"/>
    </source>
</evidence>
<dbReference type="InterPro" id="IPR036388">
    <property type="entry name" value="WH-like_DNA-bd_sf"/>
</dbReference>
<dbReference type="SUPFAM" id="SSF48452">
    <property type="entry name" value="TPR-like"/>
    <property type="match status" value="1"/>
</dbReference>
<feature type="domain" description="HTH luxR-type" evidence="2">
    <location>
        <begin position="717"/>
        <end position="782"/>
    </location>
</feature>
<name>A0ABP6LGS0_9ACTN</name>
<dbReference type="SMART" id="SM00421">
    <property type="entry name" value="HTH_LUXR"/>
    <property type="match status" value="1"/>
</dbReference>
<dbReference type="PROSITE" id="PS50043">
    <property type="entry name" value="HTH_LUXR_2"/>
    <property type="match status" value="1"/>
</dbReference>